<gene>
    <name evidence="1" type="ORF">MEUPH1_LOCUS4300</name>
</gene>
<evidence type="ECO:0000313" key="1">
    <source>
        <dbReference type="EMBL" id="CAI6347518.1"/>
    </source>
</evidence>
<evidence type="ECO:0000313" key="2">
    <source>
        <dbReference type="Proteomes" id="UP001160148"/>
    </source>
</evidence>
<proteinExistence type="predicted"/>
<dbReference type="EMBL" id="CARXXK010000001">
    <property type="protein sequence ID" value="CAI6347518.1"/>
    <property type="molecule type" value="Genomic_DNA"/>
</dbReference>
<name>A0AAV0VXP5_9HEMI</name>
<keyword evidence="2" id="KW-1185">Reference proteome</keyword>
<comment type="caution">
    <text evidence="1">The sequence shown here is derived from an EMBL/GenBank/DDBJ whole genome shotgun (WGS) entry which is preliminary data.</text>
</comment>
<accession>A0AAV0VXP5</accession>
<sequence length="255" mass="28584">MDTRYLGSTKCVQSFNRAIEVRSLIGRLDLAVDRRIADVVKITSPPVPAPVVHMTPEVDAHVEKPRSLRHYSPSLTDSLDLAVDRRIADVSFPSRLGHAKSFQSSSSELCTDSPVYHLQVVKITSPPVPAPAVHMTLEVDAHVETPRSLRHYSPSLTDALHLAVDWRIAAVRLLQLRRRREHTASFQSSVELSVRSPVYGAVKSVPPVAADETLQNPVRSDLLRSVWKRSKRFVWKSMVNAARRICLCRSFVDLE</sequence>
<dbReference type="AlphaFoldDB" id="A0AAV0VXP5"/>
<protein>
    <submittedName>
        <fullName evidence="1">Uncharacterized protein</fullName>
    </submittedName>
</protein>
<organism evidence="1 2">
    <name type="scientific">Macrosiphum euphorbiae</name>
    <name type="common">potato aphid</name>
    <dbReference type="NCBI Taxonomy" id="13131"/>
    <lineage>
        <taxon>Eukaryota</taxon>
        <taxon>Metazoa</taxon>
        <taxon>Ecdysozoa</taxon>
        <taxon>Arthropoda</taxon>
        <taxon>Hexapoda</taxon>
        <taxon>Insecta</taxon>
        <taxon>Pterygota</taxon>
        <taxon>Neoptera</taxon>
        <taxon>Paraneoptera</taxon>
        <taxon>Hemiptera</taxon>
        <taxon>Sternorrhyncha</taxon>
        <taxon>Aphidomorpha</taxon>
        <taxon>Aphidoidea</taxon>
        <taxon>Aphididae</taxon>
        <taxon>Macrosiphini</taxon>
        <taxon>Macrosiphum</taxon>
    </lineage>
</organism>
<reference evidence="1 2" key="1">
    <citation type="submission" date="2023-01" db="EMBL/GenBank/DDBJ databases">
        <authorList>
            <person name="Whitehead M."/>
        </authorList>
    </citation>
    <scope>NUCLEOTIDE SEQUENCE [LARGE SCALE GENOMIC DNA]</scope>
</reference>
<dbReference type="Proteomes" id="UP001160148">
    <property type="component" value="Unassembled WGS sequence"/>
</dbReference>